<dbReference type="EMBL" id="OB660426">
    <property type="protein sequence ID" value="CAD7224727.1"/>
    <property type="molecule type" value="Genomic_DNA"/>
</dbReference>
<protein>
    <submittedName>
        <fullName evidence="1">Uncharacterized protein</fullName>
    </submittedName>
</protein>
<sequence length="292" mass="32212">MKTYIKAEKLIVLLFQGLRSELNQDEDVTRQKMQRNVVVVLVGEGVVETTGLTEVGELVVKSVDVVDGEAVVVESVDGEAVVVESVDGETVVVESVDDSLEKTGPEQVPYKKRRYGIAPKDRRNDERTEAVNLYLNWNIVSTQNNNSRSSGTFLNGIKNKQRTAWAARDLKRPTNFSEKQLLECAIVLESQSMMSGLAIALVVLGIIGVGLVGCLCVFLFLTLRDTCNEETGQSKKQRRAQELAVIYNAGRMESIDEDDDMPRGPVPPLGDAKGPQLEEDEDITALSFRIHS</sequence>
<organism evidence="1">
    <name type="scientific">Cyprideis torosa</name>
    <dbReference type="NCBI Taxonomy" id="163714"/>
    <lineage>
        <taxon>Eukaryota</taxon>
        <taxon>Metazoa</taxon>
        <taxon>Ecdysozoa</taxon>
        <taxon>Arthropoda</taxon>
        <taxon>Crustacea</taxon>
        <taxon>Oligostraca</taxon>
        <taxon>Ostracoda</taxon>
        <taxon>Podocopa</taxon>
        <taxon>Podocopida</taxon>
        <taxon>Cytherocopina</taxon>
        <taxon>Cytheroidea</taxon>
        <taxon>Cytherideidae</taxon>
        <taxon>Cyprideis</taxon>
    </lineage>
</organism>
<name>A0A7R8ZKC8_9CRUS</name>
<evidence type="ECO:0000313" key="1">
    <source>
        <dbReference type="EMBL" id="CAD7224727.1"/>
    </source>
</evidence>
<proteinExistence type="predicted"/>
<accession>A0A7R8ZKC8</accession>
<gene>
    <name evidence="1" type="ORF">CTOB1V02_LOCUS2680</name>
</gene>
<reference evidence="1" key="1">
    <citation type="submission" date="2020-11" db="EMBL/GenBank/DDBJ databases">
        <authorList>
            <person name="Tran Van P."/>
        </authorList>
    </citation>
    <scope>NUCLEOTIDE SEQUENCE</scope>
</reference>
<dbReference type="AlphaFoldDB" id="A0A7R8ZKC8"/>